<gene>
    <name evidence="1" type="ORF">RJT34_16627</name>
</gene>
<organism evidence="1 2">
    <name type="scientific">Clitoria ternatea</name>
    <name type="common">Butterfly pea</name>
    <dbReference type="NCBI Taxonomy" id="43366"/>
    <lineage>
        <taxon>Eukaryota</taxon>
        <taxon>Viridiplantae</taxon>
        <taxon>Streptophyta</taxon>
        <taxon>Embryophyta</taxon>
        <taxon>Tracheophyta</taxon>
        <taxon>Spermatophyta</taxon>
        <taxon>Magnoliopsida</taxon>
        <taxon>eudicotyledons</taxon>
        <taxon>Gunneridae</taxon>
        <taxon>Pentapetalae</taxon>
        <taxon>rosids</taxon>
        <taxon>fabids</taxon>
        <taxon>Fabales</taxon>
        <taxon>Fabaceae</taxon>
        <taxon>Papilionoideae</taxon>
        <taxon>50 kb inversion clade</taxon>
        <taxon>NPAAA clade</taxon>
        <taxon>indigoferoid/millettioid clade</taxon>
        <taxon>Phaseoleae</taxon>
        <taxon>Clitoria</taxon>
    </lineage>
</organism>
<accession>A0AAN9JAK5</accession>
<evidence type="ECO:0000313" key="1">
    <source>
        <dbReference type="EMBL" id="KAK7293754.1"/>
    </source>
</evidence>
<dbReference type="EMBL" id="JAYKXN010000004">
    <property type="protein sequence ID" value="KAK7293754.1"/>
    <property type="molecule type" value="Genomic_DNA"/>
</dbReference>
<protein>
    <submittedName>
        <fullName evidence="1">Uncharacterized protein</fullName>
    </submittedName>
</protein>
<dbReference type="Proteomes" id="UP001359559">
    <property type="component" value="Unassembled WGS sequence"/>
</dbReference>
<dbReference type="AlphaFoldDB" id="A0AAN9JAK5"/>
<evidence type="ECO:0000313" key="2">
    <source>
        <dbReference type="Proteomes" id="UP001359559"/>
    </source>
</evidence>
<proteinExistence type="predicted"/>
<reference evidence="1 2" key="1">
    <citation type="submission" date="2024-01" db="EMBL/GenBank/DDBJ databases">
        <title>The genomes of 5 underutilized Papilionoideae crops provide insights into root nodulation and disease resistance.</title>
        <authorList>
            <person name="Yuan L."/>
        </authorList>
    </citation>
    <scope>NUCLEOTIDE SEQUENCE [LARGE SCALE GENOMIC DNA]</scope>
    <source>
        <strain evidence="1">LY-2023</strain>
        <tissue evidence="1">Leaf</tissue>
    </source>
</reference>
<comment type="caution">
    <text evidence="1">The sequence shown here is derived from an EMBL/GenBank/DDBJ whole genome shotgun (WGS) entry which is preliminary data.</text>
</comment>
<name>A0AAN9JAK5_CLITE</name>
<sequence length="97" mass="11063">MASSPRTVEEIFKDFSARRTAVVRALTQGKGSNKASFFLRTGTSTHVHKYRLNLLNLLHLLHYEEFLHLVNSTICFLPWMLEFTLSGQYVSSSQKAS</sequence>
<keyword evidence="2" id="KW-1185">Reference proteome</keyword>